<reference evidence="1" key="1">
    <citation type="submission" date="2018-12" db="EMBL/GenBank/DDBJ databases">
        <title>Three Rhizobium rhizogenes strains isolated from the same crown gall tumor carry diverse plasmids.</title>
        <authorList>
            <person name="Pulawska J."/>
            <person name="Kuzmanovic N."/>
        </authorList>
    </citation>
    <scope>NUCLEOTIDE SEQUENCE</scope>
    <source>
        <strain evidence="1">C5.7</strain>
        <plasmid evidence="1">pC5.7c</plasmid>
    </source>
</reference>
<dbReference type="PANTHER" id="PTHR47515">
    <property type="entry name" value="LOW CALCIUM RESPONSE LOCUS PROTEIN T"/>
    <property type="match status" value="1"/>
</dbReference>
<evidence type="ECO:0000313" key="1">
    <source>
        <dbReference type="EMBL" id="QCL09442.1"/>
    </source>
</evidence>
<proteinExistence type="predicted"/>
<dbReference type="SUPFAM" id="SSF53098">
    <property type="entry name" value="Ribonuclease H-like"/>
    <property type="match status" value="1"/>
</dbReference>
<geneLocation type="plasmid" evidence="1">
    <name>pC5.7c</name>
</geneLocation>
<organism evidence="1">
    <name type="scientific">Rhizobium rhizogenes</name>
    <name type="common">Agrobacterium rhizogenes</name>
    <dbReference type="NCBI Taxonomy" id="359"/>
    <lineage>
        <taxon>Bacteria</taxon>
        <taxon>Pseudomonadati</taxon>
        <taxon>Pseudomonadota</taxon>
        <taxon>Alphaproteobacteria</taxon>
        <taxon>Hyphomicrobiales</taxon>
        <taxon>Rhizobiaceae</taxon>
        <taxon>Rhizobium/Agrobacterium group</taxon>
        <taxon>Rhizobium</taxon>
    </lineage>
</organism>
<dbReference type="EMBL" id="MK318969">
    <property type="protein sequence ID" value="QCL09442.1"/>
    <property type="molecule type" value="Genomic_DNA"/>
</dbReference>
<dbReference type="InterPro" id="IPR012337">
    <property type="entry name" value="RNaseH-like_sf"/>
</dbReference>
<accession>A0A7S5DSN9</accession>
<sequence>MRVLTVVDDCTRECLDIVADTSLSGLRVARELDRIIEEHGKLRTSADHTQKQTK</sequence>
<dbReference type="AlphaFoldDB" id="A0A7S5DSN9"/>
<gene>
    <name evidence="1" type="ORF">pC5.7c_575</name>
</gene>
<dbReference type="PANTHER" id="PTHR47515:SF1">
    <property type="entry name" value="BLR2054 PROTEIN"/>
    <property type="match status" value="1"/>
</dbReference>
<name>A0A7S5DSN9_RHIRH</name>
<keyword evidence="1" id="KW-0614">Plasmid</keyword>
<protein>
    <submittedName>
        <fullName evidence="1">Putative transposase</fullName>
    </submittedName>
</protein>